<gene>
    <name evidence="1" type="ORF">DPMN_082756</name>
</gene>
<name>A0A9D3YBI9_DREPO</name>
<comment type="caution">
    <text evidence="1">The sequence shown here is derived from an EMBL/GenBank/DDBJ whole genome shotgun (WGS) entry which is preliminary data.</text>
</comment>
<protein>
    <submittedName>
        <fullName evidence="1">Uncharacterized protein</fullName>
    </submittedName>
</protein>
<keyword evidence="2" id="KW-1185">Reference proteome</keyword>
<reference evidence="1" key="1">
    <citation type="journal article" date="2019" name="bioRxiv">
        <title>The Genome of the Zebra Mussel, Dreissena polymorpha: A Resource for Invasive Species Research.</title>
        <authorList>
            <person name="McCartney M.A."/>
            <person name="Auch B."/>
            <person name="Kono T."/>
            <person name="Mallez S."/>
            <person name="Zhang Y."/>
            <person name="Obille A."/>
            <person name="Becker A."/>
            <person name="Abrahante J.E."/>
            <person name="Garbe J."/>
            <person name="Badalamenti J.P."/>
            <person name="Herman A."/>
            <person name="Mangelson H."/>
            <person name="Liachko I."/>
            <person name="Sullivan S."/>
            <person name="Sone E.D."/>
            <person name="Koren S."/>
            <person name="Silverstein K.A.T."/>
            <person name="Beckman K.B."/>
            <person name="Gohl D.M."/>
        </authorList>
    </citation>
    <scope>NUCLEOTIDE SEQUENCE</scope>
    <source>
        <strain evidence="1">Duluth1</strain>
        <tissue evidence="1">Whole animal</tissue>
    </source>
</reference>
<dbReference type="Proteomes" id="UP000828390">
    <property type="component" value="Unassembled WGS sequence"/>
</dbReference>
<accession>A0A9D3YBI9</accession>
<proteinExistence type="predicted"/>
<evidence type="ECO:0000313" key="2">
    <source>
        <dbReference type="Proteomes" id="UP000828390"/>
    </source>
</evidence>
<dbReference type="EMBL" id="JAIWYP010000016">
    <property type="protein sequence ID" value="KAH3695299.1"/>
    <property type="molecule type" value="Genomic_DNA"/>
</dbReference>
<organism evidence="1 2">
    <name type="scientific">Dreissena polymorpha</name>
    <name type="common">Zebra mussel</name>
    <name type="synonym">Mytilus polymorpha</name>
    <dbReference type="NCBI Taxonomy" id="45954"/>
    <lineage>
        <taxon>Eukaryota</taxon>
        <taxon>Metazoa</taxon>
        <taxon>Spiralia</taxon>
        <taxon>Lophotrochozoa</taxon>
        <taxon>Mollusca</taxon>
        <taxon>Bivalvia</taxon>
        <taxon>Autobranchia</taxon>
        <taxon>Heteroconchia</taxon>
        <taxon>Euheterodonta</taxon>
        <taxon>Imparidentia</taxon>
        <taxon>Neoheterodontei</taxon>
        <taxon>Myida</taxon>
        <taxon>Dreissenoidea</taxon>
        <taxon>Dreissenidae</taxon>
        <taxon>Dreissena</taxon>
    </lineage>
</organism>
<evidence type="ECO:0000313" key="1">
    <source>
        <dbReference type="EMBL" id="KAH3695299.1"/>
    </source>
</evidence>
<sequence>MGKVDYNSELCSTEFANIKSEKESESSSIDENEIGEKRHDVVRNNQNLKRTADIGLKDDLLNTFVELFPSQPSTKDTGEVANEPENIHLYAGSDSMSYQACVIEVITEERHFGTGDMDEDDILYRRDSDVKDHLMYNGAFGAKGSDIVAGTADIDSEENTGNKTREILQSQSVLKRKQIRIQNVIRNKRGRRNEKRAW</sequence>
<reference evidence="1" key="2">
    <citation type="submission" date="2020-11" db="EMBL/GenBank/DDBJ databases">
        <authorList>
            <person name="McCartney M.A."/>
            <person name="Auch B."/>
            <person name="Kono T."/>
            <person name="Mallez S."/>
            <person name="Becker A."/>
            <person name="Gohl D.M."/>
            <person name="Silverstein K.A.T."/>
            <person name="Koren S."/>
            <person name="Bechman K.B."/>
            <person name="Herman A."/>
            <person name="Abrahante J.E."/>
            <person name="Garbe J."/>
        </authorList>
    </citation>
    <scope>NUCLEOTIDE SEQUENCE</scope>
    <source>
        <strain evidence="1">Duluth1</strain>
        <tissue evidence="1">Whole animal</tissue>
    </source>
</reference>
<dbReference type="AlphaFoldDB" id="A0A9D3YBI9"/>